<reference evidence="2" key="1">
    <citation type="submission" date="2016-11" db="UniProtKB">
        <authorList>
            <consortium name="WormBaseParasite"/>
        </authorList>
    </citation>
    <scope>IDENTIFICATION</scope>
</reference>
<evidence type="ECO:0000313" key="2">
    <source>
        <dbReference type="WBParaSite" id="Hba_21003"/>
    </source>
</evidence>
<name>A0A1I7XU35_HETBA</name>
<dbReference type="Proteomes" id="UP000095283">
    <property type="component" value="Unplaced"/>
</dbReference>
<evidence type="ECO:0000313" key="1">
    <source>
        <dbReference type="Proteomes" id="UP000095283"/>
    </source>
</evidence>
<dbReference type="AlphaFoldDB" id="A0A1I7XU35"/>
<accession>A0A1I7XU35</accession>
<organism evidence="1 2">
    <name type="scientific">Heterorhabditis bacteriophora</name>
    <name type="common">Entomopathogenic nematode worm</name>
    <dbReference type="NCBI Taxonomy" id="37862"/>
    <lineage>
        <taxon>Eukaryota</taxon>
        <taxon>Metazoa</taxon>
        <taxon>Ecdysozoa</taxon>
        <taxon>Nematoda</taxon>
        <taxon>Chromadorea</taxon>
        <taxon>Rhabditida</taxon>
        <taxon>Rhabditina</taxon>
        <taxon>Rhabditomorpha</taxon>
        <taxon>Strongyloidea</taxon>
        <taxon>Heterorhabditidae</taxon>
        <taxon>Heterorhabditis</taxon>
    </lineage>
</organism>
<protein>
    <submittedName>
        <fullName evidence="2">RRM domain-containing protein</fullName>
    </submittedName>
</protein>
<dbReference type="WBParaSite" id="Hba_21003">
    <property type="protein sequence ID" value="Hba_21003"/>
    <property type="gene ID" value="Hba_21003"/>
</dbReference>
<proteinExistence type="predicted"/>
<sequence length="87" mass="9955">MKCSQPRGGIKIPSQVLARGFNQQDMWVFYKRFLVIYVKFPAIFRYNKLFGGRMFVGFELSHASAQSKFDRQFGVAVGEPTVIGVMK</sequence>
<keyword evidence="1" id="KW-1185">Reference proteome</keyword>